<feature type="binding site" evidence="6">
    <location>
        <position position="31"/>
    </location>
    <ligand>
        <name>FMN</name>
        <dbReference type="ChEBI" id="CHEBI:58210"/>
    </ligand>
</feature>
<keyword evidence="7" id="KW-0812">Transmembrane</keyword>
<feature type="binding site" evidence="6">
    <location>
        <begin position="114"/>
        <end position="117"/>
    </location>
    <ligand>
        <name>FMN</name>
        <dbReference type="ChEBI" id="CHEBI:58210"/>
    </ligand>
</feature>
<protein>
    <recommendedName>
        <fullName evidence="6">FMN dependent NADH:quinone oxidoreductase</fullName>
        <ecNumber evidence="6">1.6.5.-</ecNumber>
    </recommendedName>
    <alternativeName>
        <fullName evidence="6">Azo-dye reductase</fullName>
    </alternativeName>
    <alternativeName>
        <fullName evidence="6">FMN-dependent NADH-azo compound oxidoreductase</fullName>
    </alternativeName>
    <alternativeName>
        <fullName evidence="6">FMN-dependent NADH-azoreductase</fullName>
        <ecNumber evidence="6">1.7.1.17</ecNumber>
    </alternativeName>
</protein>
<organism evidence="9">
    <name type="scientific">uncultured bacterium</name>
    <name type="common">gcode 4</name>
    <dbReference type="NCBI Taxonomy" id="1234023"/>
    <lineage>
        <taxon>Bacteria</taxon>
        <taxon>environmental samples</taxon>
    </lineage>
</organism>
<dbReference type="GO" id="GO:0016652">
    <property type="term" value="F:oxidoreductase activity, acting on NAD(P)H as acceptor"/>
    <property type="evidence" value="ECO:0007669"/>
    <property type="project" value="UniProtKB-UniRule"/>
</dbReference>
<evidence type="ECO:0000256" key="3">
    <source>
        <dbReference type="ARBA" id="ARBA00023002"/>
    </source>
</evidence>
<dbReference type="InterPro" id="IPR050104">
    <property type="entry name" value="FMN-dep_NADH:Q_OxRdtase_AzoR1"/>
</dbReference>
<dbReference type="Pfam" id="PF02525">
    <property type="entry name" value="Flavodoxin_2"/>
    <property type="match status" value="1"/>
</dbReference>
<keyword evidence="7" id="KW-1133">Transmembrane helix</keyword>
<comment type="catalytic activity">
    <reaction evidence="6">
        <text>2 a quinone + NADH + H(+) = 2 a 1,4-benzosemiquinone + NAD(+)</text>
        <dbReference type="Rhea" id="RHEA:65952"/>
        <dbReference type="ChEBI" id="CHEBI:15378"/>
        <dbReference type="ChEBI" id="CHEBI:57540"/>
        <dbReference type="ChEBI" id="CHEBI:57945"/>
        <dbReference type="ChEBI" id="CHEBI:132124"/>
        <dbReference type="ChEBI" id="CHEBI:134225"/>
    </reaction>
</comment>
<evidence type="ECO:0000256" key="7">
    <source>
        <dbReference type="SAM" id="Phobius"/>
    </source>
</evidence>
<keyword evidence="2 6" id="KW-0288">FMN</keyword>
<dbReference type="GO" id="GO:0016655">
    <property type="term" value="F:oxidoreductase activity, acting on NAD(P)H, quinone or similar compound as acceptor"/>
    <property type="evidence" value="ECO:0007669"/>
    <property type="project" value="InterPro"/>
</dbReference>
<accession>K2G8B8</accession>
<comment type="similarity">
    <text evidence="6">Belongs to the azoreductase type 1 family.</text>
</comment>
<dbReference type="InterPro" id="IPR003680">
    <property type="entry name" value="Flavodoxin_fold"/>
</dbReference>
<sequence>MVVFCNLVYIVYPVLILIKIKIMKTLYIIASPRGEMSKSIEIWNYVTEKIGWEIITVDVHKENIPYITFPVIAYNYGFGKYEELSIEDKRIADLQSKYISQLMEADNLVIATPMWNFWMPAALKSWFDLVCKINETFEIKDWNYGWLVKNLKNTIVVWARWGKYLWTQAESYDILTPQINWLLGFIWISPKNFWLEWMNVLPENEIAENISELKNNINTYLNS</sequence>
<dbReference type="GO" id="GO:0009055">
    <property type="term" value="F:electron transfer activity"/>
    <property type="evidence" value="ECO:0007669"/>
    <property type="project" value="UniProtKB-UniRule"/>
</dbReference>
<comment type="caution">
    <text evidence="9">The sequence shown here is derived from an EMBL/GenBank/DDBJ whole genome shotgun (WGS) entry which is preliminary data.</text>
</comment>
<evidence type="ECO:0000256" key="2">
    <source>
        <dbReference type="ARBA" id="ARBA00022643"/>
    </source>
</evidence>
<comment type="catalytic activity">
    <reaction evidence="5">
        <text>N,N-dimethyl-1,4-phenylenediamine + anthranilate + 2 NAD(+) = 2-(4-dimethylaminophenyl)diazenylbenzoate + 2 NADH + 2 H(+)</text>
        <dbReference type="Rhea" id="RHEA:55872"/>
        <dbReference type="ChEBI" id="CHEBI:15378"/>
        <dbReference type="ChEBI" id="CHEBI:15783"/>
        <dbReference type="ChEBI" id="CHEBI:16567"/>
        <dbReference type="ChEBI" id="CHEBI:57540"/>
        <dbReference type="ChEBI" id="CHEBI:57945"/>
        <dbReference type="ChEBI" id="CHEBI:71579"/>
        <dbReference type="EC" id="1.7.1.17"/>
    </reaction>
    <physiologicalReaction direction="right-to-left" evidence="5">
        <dbReference type="Rhea" id="RHEA:55874"/>
    </physiologicalReaction>
</comment>
<proteinExistence type="inferred from homology"/>
<feature type="domain" description="Flavodoxin-like fold" evidence="8">
    <location>
        <begin position="23"/>
        <end position="212"/>
    </location>
</feature>
<comment type="function">
    <text evidence="6">Also exhibits azoreductase activity. Catalyzes the reductive cleavage of the azo bond in aromatic azo compounds to the corresponding amines.</text>
</comment>
<dbReference type="EC" id="1.7.1.17" evidence="6"/>
<evidence type="ECO:0000259" key="8">
    <source>
        <dbReference type="Pfam" id="PF02525"/>
    </source>
</evidence>
<evidence type="ECO:0000313" key="9">
    <source>
        <dbReference type="EMBL" id="EKE26369.1"/>
    </source>
</evidence>
<reference evidence="9" key="1">
    <citation type="journal article" date="2012" name="Science">
        <title>Fermentation, hydrogen, and sulfur metabolism in multiple uncultivated bacterial phyla.</title>
        <authorList>
            <person name="Wrighton K.C."/>
            <person name="Thomas B.C."/>
            <person name="Sharon I."/>
            <person name="Miller C.S."/>
            <person name="Castelle C.J."/>
            <person name="VerBerkmoes N.C."/>
            <person name="Wilkins M.J."/>
            <person name="Hettich R.L."/>
            <person name="Lipton M.S."/>
            <person name="Williams K.H."/>
            <person name="Long P.E."/>
            <person name="Banfield J.F."/>
        </authorList>
    </citation>
    <scope>NUCLEOTIDE SEQUENCE [LARGE SCALE GENOMIC DNA]</scope>
</reference>
<dbReference type="SUPFAM" id="SSF52218">
    <property type="entry name" value="Flavoproteins"/>
    <property type="match status" value="1"/>
</dbReference>
<feature type="binding site" evidence="6">
    <location>
        <begin position="37"/>
        <end position="39"/>
    </location>
    <ligand>
        <name>FMN</name>
        <dbReference type="ChEBI" id="CHEBI:58210"/>
    </ligand>
</feature>
<keyword evidence="1 6" id="KW-0285">Flavoprotein</keyword>
<gene>
    <name evidence="6" type="primary">azoR</name>
    <name evidence="9" type="ORF">ACD_4C00311G0001</name>
</gene>
<dbReference type="PANTHER" id="PTHR43741:SF4">
    <property type="entry name" value="FMN-DEPENDENT NADH:QUINONE OXIDOREDUCTASE"/>
    <property type="match status" value="1"/>
</dbReference>
<feature type="transmembrane region" description="Helical" evidence="7">
    <location>
        <begin position="6"/>
        <end position="30"/>
    </location>
</feature>
<dbReference type="GO" id="GO:0010181">
    <property type="term" value="F:FMN binding"/>
    <property type="evidence" value="ECO:0007669"/>
    <property type="project" value="UniProtKB-UniRule"/>
</dbReference>
<keyword evidence="7" id="KW-0472">Membrane</keyword>
<dbReference type="InterPro" id="IPR029039">
    <property type="entry name" value="Flavoprotein-like_sf"/>
</dbReference>
<dbReference type="EC" id="1.6.5.-" evidence="6"/>
<dbReference type="Gene3D" id="3.40.50.360">
    <property type="match status" value="1"/>
</dbReference>
<comment type="cofactor">
    <cofactor evidence="6">
        <name>FMN</name>
        <dbReference type="ChEBI" id="CHEBI:58210"/>
    </cofactor>
    <text evidence="6">Binds 1 FMN per subunit.</text>
</comment>
<name>K2G8B8_9BACT</name>
<keyword evidence="3 6" id="KW-0560">Oxidoreductase</keyword>
<keyword evidence="4 6" id="KW-0520">NAD</keyword>
<dbReference type="InterPro" id="IPR023048">
    <property type="entry name" value="NADH:quinone_OxRdtase_FMN_depd"/>
</dbReference>
<evidence type="ECO:0000256" key="5">
    <source>
        <dbReference type="ARBA" id="ARBA00048542"/>
    </source>
</evidence>
<dbReference type="EMBL" id="AMFJ01000827">
    <property type="protein sequence ID" value="EKE26369.1"/>
    <property type="molecule type" value="Genomic_DNA"/>
</dbReference>
<dbReference type="HAMAP" id="MF_01216">
    <property type="entry name" value="Azoreductase_type1"/>
    <property type="match status" value="1"/>
</dbReference>
<evidence type="ECO:0000256" key="6">
    <source>
        <dbReference type="HAMAP-Rule" id="MF_01216"/>
    </source>
</evidence>
<evidence type="ECO:0000256" key="1">
    <source>
        <dbReference type="ARBA" id="ARBA00022630"/>
    </source>
</evidence>
<evidence type="ECO:0000256" key="4">
    <source>
        <dbReference type="ARBA" id="ARBA00023027"/>
    </source>
</evidence>
<dbReference type="AlphaFoldDB" id="K2G8B8"/>
<dbReference type="PANTHER" id="PTHR43741">
    <property type="entry name" value="FMN-DEPENDENT NADH-AZOREDUCTASE 1"/>
    <property type="match status" value="1"/>
</dbReference>
<comment type="function">
    <text evidence="6">Quinone reductase that provides resistance to thiol-specific stress caused by electrophilic quinones.</text>
</comment>
<comment type="subunit">
    <text evidence="6">Homodimer.</text>
</comment>
<comment type="caution">
    <text evidence="6">Lacks conserved residue(s) required for the propagation of feature annotation.</text>
</comment>